<dbReference type="Pfam" id="PF01120">
    <property type="entry name" value="Alpha_L_fucos"/>
    <property type="match status" value="1"/>
</dbReference>
<evidence type="ECO:0000256" key="1">
    <source>
        <dbReference type="ARBA" id="ARBA00004071"/>
    </source>
</evidence>
<dbReference type="GO" id="GO:0005764">
    <property type="term" value="C:lysosome"/>
    <property type="evidence" value="ECO:0007669"/>
    <property type="project" value="TreeGrafter"/>
</dbReference>
<dbReference type="PANTHER" id="PTHR10030">
    <property type="entry name" value="ALPHA-L-FUCOSIDASE"/>
    <property type="match status" value="1"/>
</dbReference>
<evidence type="ECO:0000259" key="8">
    <source>
        <dbReference type="Pfam" id="PF01120"/>
    </source>
</evidence>
<dbReference type="GO" id="GO:0006004">
    <property type="term" value="P:fucose metabolic process"/>
    <property type="evidence" value="ECO:0007669"/>
    <property type="project" value="InterPro"/>
</dbReference>
<dbReference type="Proteomes" id="UP000249819">
    <property type="component" value="Unassembled WGS sequence"/>
</dbReference>
<dbReference type="InterPro" id="IPR057739">
    <property type="entry name" value="Glyco_hydro_29_N"/>
</dbReference>
<dbReference type="GO" id="GO:0004560">
    <property type="term" value="F:alpha-L-fucosidase activity"/>
    <property type="evidence" value="ECO:0007669"/>
    <property type="project" value="InterPro"/>
</dbReference>
<comment type="similarity">
    <text evidence="2">Belongs to the glycosyl hydrolase 29 family.</text>
</comment>
<keyword evidence="4" id="KW-0732">Signal</keyword>
<evidence type="ECO:0000256" key="2">
    <source>
        <dbReference type="ARBA" id="ARBA00007951"/>
    </source>
</evidence>
<feature type="site" description="May be important for catalysis" evidence="7">
    <location>
        <position position="310"/>
    </location>
</feature>
<dbReference type="InterPro" id="IPR031919">
    <property type="entry name" value="Fucosidase_C"/>
</dbReference>
<keyword evidence="11" id="KW-1185">Reference proteome</keyword>
<comment type="function">
    <text evidence="1">Alpha-L-fucosidase is responsible for hydrolyzing the alpha-1,6-linked fucose joined to the reducing-end N-acetylglucosamine of the carbohydrate moieties of glycoproteins.</text>
</comment>
<accession>A0A327VJD0</accession>
<dbReference type="PRINTS" id="PR00741">
    <property type="entry name" value="GLHYDRLASE29"/>
</dbReference>
<dbReference type="GO" id="GO:0016139">
    <property type="term" value="P:glycoside catabolic process"/>
    <property type="evidence" value="ECO:0007669"/>
    <property type="project" value="TreeGrafter"/>
</dbReference>
<dbReference type="EC" id="3.2.1.51" evidence="3"/>
<reference evidence="10 11" key="1">
    <citation type="submission" date="2018-06" db="EMBL/GenBank/DDBJ databases">
        <title>Genomic Encyclopedia of Archaeal and Bacterial Type Strains, Phase II (KMG-II): from individual species to whole genera.</title>
        <authorList>
            <person name="Goeker M."/>
        </authorList>
    </citation>
    <scope>NUCLEOTIDE SEQUENCE [LARGE SCALE GENOMIC DNA]</scope>
    <source>
        <strain evidence="10 11">DSM 29821</strain>
    </source>
</reference>
<evidence type="ECO:0000256" key="3">
    <source>
        <dbReference type="ARBA" id="ARBA00012662"/>
    </source>
</evidence>
<comment type="caution">
    <text evidence="10">The sequence shown here is derived from an EMBL/GenBank/DDBJ whole genome shotgun (WGS) entry which is preliminary data.</text>
</comment>
<protein>
    <recommendedName>
        <fullName evidence="3">alpha-L-fucosidase</fullName>
        <ecNumber evidence="3">3.2.1.51</ecNumber>
    </recommendedName>
</protein>
<gene>
    <name evidence="10" type="ORF">CLV59_11521</name>
</gene>
<sequence length="480" mass="56025">MMRLFNLNVMKKKFISPLLRFYVMIAVCVIASLSSLAQQYQPDWKSLDSREMPEWYQRDKFGIFIHWGVYAVPAWAPPVLKPGEKKDRSFSEWYWKHLHDSVDYFVKHHEEFYGDKIKYQDFAGNFKAENFDPGFWAELFRRSGARYVVLTSKHHDGFALWPSRFSRNWNSVDIGPHRNICKELSAAVTAAGLKMGFYYSLYEWFHPLMWKDSTRYVNDYMLPQLKELVEDLRPSLLFADGEWDFSSKLWKSESFLAWLYNNSAVRDSIVVNDRWGSDCRARHGGYYSTEFSSNLSDYKAHSRLSLWEECRGIGKSFGYNAIENLEDYQTSDSLITNLIEIVSHGGNFLLNVGPTADGRIPVIMQQRLQDIGDWLKVNGEAIFGTVIWDKDKQQLNRKHNPYTYYTRKGKDLYALCTNWPEGKIIIHGIRKFKKVRLLGAGQLEVKATLKNDQLTIVPPVISPNTEPCKWAWVFKIEDVI</sequence>
<evidence type="ECO:0000256" key="4">
    <source>
        <dbReference type="ARBA" id="ARBA00022729"/>
    </source>
</evidence>
<evidence type="ECO:0000313" key="11">
    <source>
        <dbReference type="Proteomes" id="UP000249819"/>
    </source>
</evidence>
<dbReference type="Gene3D" id="2.60.40.1180">
    <property type="entry name" value="Golgi alpha-mannosidase II"/>
    <property type="match status" value="1"/>
</dbReference>
<dbReference type="EMBL" id="QLMA01000015">
    <property type="protein sequence ID" value="RAJ72797.1"/>
    <property type="molecule type" value="Genomic_DNA"/>
</dbReference>
<dbReference type="PIRSF" id="PIRSF001092">
    <property type="entry name" value="Alpha-L-fucosidase"/>
    <property type="match status" value="1"/>
</dbReference>
<dbReference type="InterPro" id="IPR000933">
    <property type="entry name" value="Glyco_hydro_29"/>
</dbReference>
<dbReference type="InterPro" id="IPR016286">
    <property type="entry name" value="FUC_metazoa-typ"/>
</dbReference>
<evidence type="ECO:0000313" key="10">
    <source>
        <dbReference type="EMBL" id="RAJ72797.1"/>
    </source>
</evidence>
<dbReference type="InterPro" id="IPR013780">
    <property type="entry name" value="Glyco_hydro_b"/>
</dbReference>
<dbReference type="AlphaFoldDB" id="A0A327VJD0"/>
<dbReference type="Pfam" id="PF16757">
    <property type="entry name" value="Fucosidase_C"/>
    <property type="match status" value="1"/>
</dbReference>
<evidence type="ECO:0000256" key="6">
    <source>
        <dbReference type="ARBA" id="ARBA00023295"/>
    </source>
</evidence>
<dbReference type="InterPro" id="IPR017853">
    <property type="entry name" value="GH"/>
</dbReference>
<dbReference type="SMART" id="SM00812">
    <property type="entry name" value="Alpha_L_fucos"/>
    <property type="match status" value="1"/>
</dbReference>
<name>A0A327VJD0_9BACT</name>
<proteinExistence type="inferred from homology"/>
<evidence type="ECO:0000256" key="5">
    <source>
        <dbReference type="ARBA" id="ARBA00022801"/>
    </source>
</evidence>
<dbReference type="Gene3D" id="3.20.20.80">
    <property type="entry name" value="Glycosidases"/>
    <property type="match status" value="1"/>
</dbReference>
<dbReference type="PANTHER" id="PTHR10030:SF37">
    <property type="entry name" value="ALPHA-L-FUCOSIDASE-RELATED"/>
    <property type="match status" value="1"/>
</dbReference>
<keyword evidence="5" id="KW-0378">Hydrolase</keyword>
<organism evidence="10 11">
    <name type="scientific">Chitinophaga dinghuensis</name>
    <dbReference type="NCBI Taxonomy" id="1539050"/>
    <lineage>
        <taxon>Bacteria</taxon>
        <taxon>Pseudomonadati</taxon>
        <taxon>Bacteroidota</taxon>
        <taxon>Chitinophagia</taxon>
        <taxon>Chitinophagales</taxon>
        <taxon>Chitinophagaceae</taxon>
        <taxon>Chitinophaga</taxon>
    </lineage>
</organism>
<dbReference type="SUPFAM" id="SSF51445">
    <property type="entry name" value="(Trans)glycosidases"/>
    <property type="match status" value="1"/>
</dbReference>
<feature type="domain" description="Alpha-L-fucosidase C-terminal" evidence="9">
    <location>
        <begin position="399"/>
        <end position="477"/>
    </location>
</feature>
<evidence type="ECO:0000259" key="9">
    <source>
        <dbReference type="Pfam" id="PF16757"/>
    </source>
</evidence>
<evidence type="ECO:0000256" key="7">
    <source>
        <dbReference type="PIRSR" id="PIRSR001092-1"/>
    </source>
</evidence>
<keyword evidence="6" id="KW-0326">Glycosidase</keyword>
<feature type="domain" description="Glycoside hydrolase family 29 N-terminal" evidence="8">
    <location>
        <begin position="35"/>
        <end position="380"/>
    </location>
</feature>